<evidence type="ECO:0000256" key="4">
    <source>
        <dbReference type="ARBA" id="ARBA00005072"/>
    </source>
</evidence>
<evidence type="ECO:0000256" key="12">
    <source>
        <dbReference type="RuleBase" id="RU004516"/>
    </source>
</evidence>
<dbReference type="InterPro" id="IPR043132">
    <property type="entry name" value="BCAT-like_C"/>
</dbReference>
<comment type="cofactor">
    <cofactor evidence="1 12">
        <name>pyridoxal 5'-phosphate</name>
        <dbReference type="ChEBI" id="CHEBI:597326"/>
    </cofactor>
</comment>
<dbReference type="InterPro" id="IPR043131">
    <property type="entry name" value="BCAT-like_N"/>
</dbReference>
<name>A0AA51N665_9BACT</name>
<gene>
    <name evidence="13" type="ORF">QYS48_27650</name>
</gene>
<dbReference type="Gene3D" id="3.20.10.10">
    <property type="entry name" value="D-amino Acid Aminotransferase, subunit A, domain 2"/>
    <property type="match status" value="1"/>
</dbReference>
<dbReference type="EC" id="2.6.1.42" evidence="6"/>
<evidence type="ECO:0000313" key="13">
    <source>
        <dbReference type="EMBL" id="WMN07061.1"/>
    </source>
</evidence>
<keyword evidence="13" id="KW-0808">Transferase</keyword>
<comment type="catalytic activity">
    <reaction evidence="9">
        <text>L-isoleucine + 2-oxoglutarate = (S)-3-methyl-2-oxopentanoate + L-glutamate</text>
        <dbReference type="Rhea" id="RHEA:24801"/>
        <dbReference type="ChEBI" id="CHEBI:16810"/>
        <dbReference type="ChEBI" id="CHEBI:29985"/>
        <dbReference type="ChEBI" id="CHEBI:35146"/>
        <dbReference type="ChEBI" id="CHEBI:58045"/>
        <dbReference type="EC" id="2.6.1.42"/>
    </reaction>
</comment>
<evidence type="ECO:0000256" key="1">
    <source>
        <dbReference type="ARBA" id="ARBA00001933"/>
    </source>
</evidence>
<evidence type="ECO:0000313" key="14">
    <source>
        <dbReference type="Proteomes" id="UP001244443"/>
    </source>
</evidence>
<comment type="pathway">
    <text evidence="4">Amino-acid biosynthesis; L-leucine biosynthesis; L-leucine from 3-methyl-2-oxobutanoate: step 4/4.</text>
</comment>
<keyword evidence="13" id="KW-0032">Aminotransferase</keyword>
<dbReference type="AlphaFoldDB" id="A0AA51N665"/>
<evidence type="ECO:0000256" key="11">
    <source>
        <dbReference type="RuleBase" id="RU004106"/>
    </source>
</evidence>
<comment type="pathway">
    <text evidence="2">Amino-acid biosynthesis; L-isoleucine biosynthesis; L-isoleucine from 2-oxobutanoate: step 4/4.</text>
</comment>
<dbReference type="InterPro" id="IPR036038">
    <property type="entry name" value="Aminotransferase-like"/>
</dbReference>
<evidence type="ECO:0000256" key="8">
    <source>
        <dbReference type="ARBA" id="ARBA00048212"/>
    </source>
</evidence>
<comment type="catalytic activity">
    <reaction evidence="10">
        <text>L-leucine + 2-oxoglutarate = 4-methyl-2-oxopentanoate + L-glutamate</text>
        <dbReference type="Rhea" id="RHEA:18321"/>
        <dbReference type="ChEBI" id="CHEBI:16810"/>
        <dbReference type="ChEBI" id="CHEBI:17865"/>
        <dbReference type="ChEBI" id="CHEBI:29985"/>
        <dbReference type="ChEBI" id="CHEBI:57427"/>
        <dbReference type="EC" id="2.6.1.42"/>
    </reaction>
</comment>
<dbReference type="RefSeq" id="WP_308357092.1">
    <property type="nucleotide sequence ID" value="NZ_CP129970.2"/>
</dbReference>
<protein>
    <recommendedName>
        <fullName evidence="6">branched-chain-amino-acid transaminase</fullName>
        <ecNumber evidence="6">2.6.1.42</ecNumber>
    </recommendedName>
</protein>
<accession>A0AA51N665</accession>
<dbReference type="GO" id="GO:0004084">
    <property type="term" value="F:branched-chain-amino-acid transaminase activity"/>
    <property type="evidence" value="ECO:0007669"/>
    <property type="project" value="UniProtKB-EC"/>
</dbReference>
<dbReference type="GO" id="GO:0046394">
    <property type="term" value="P:carboxylic acid biosynthetic process"/>
    <property type="evidence" value="ECO:0007669"/>
    <property type="project" value="UniProtKB-ARBA"/>
</dbReference>
<keyword evidence="7 12" id="KW-0663">Pyridoxal phosphate</keyword>
<dbReference type="PANTHER" id="PTHR42743:SF11">
    <property type="entry name" value="AMINODEOXYCHORISMATE LYASE"/>
    <property type="match status" value="1"/>
</dbReference>
<dbReference type="InterPro" id="IPR001544">
    <property type="entry name" value="Aminotrans_IV"/>
</dbReference>
<dbReference type="Pfam" id="PF01063">
    <property type="entry name" value="Aminotran_4"/>
    <property type="match status" value="1"/>
</dbReference>
<evidence type="ECO:0000256" key="5">
    <source>
        <dbReference type="ARBA" id="ARBA00009320"/>
    </source>
</evidence>
<dbReference type="Gene3D" id="3.30.470.10">
    <property type="match status" value="1"/>
</dbReference>
<reference evidence="13" key="1">
    <citation type="submission" date="2023-08" db="EMBL/GenBank/DDBJ databases">
        <title>Comparative genomics and taxonomic characterization of three novel marine species of genus Marivirga.</title>
        <authorList>
            <person name="Muhammad N."/>
            <person name="Kim S.-G."/>
        </authorList>
    </citation>
    <scope>NUCLEOTIDE SEQUENCE [LARGE SCALE GENOMIC DNA]</scope>
    <source>
        <strain evidence="13">ABR2-2</strain>
    </source>
</reference>
<evidence type="ECO:0000256" key="3">
    <source>
        <dbReference type="ARBA" id="ARBA00004931"/>
    </source>
</evidence>
<evidence type="ECO:0000256" key="10">
    <source>
        <dbReference type="ARBA" id="ARBA00049229"/>
    </source>
</evidence>
<dbReference type="InterPro" id="IPR018300">
    <property type="entry name" value="Aminotrans_IV_CS"/>
</dbReference>
<dbReference type="Proteomes" id="UP001244443">
    <property type="component" value="Chromosome"/>
</dbReference>
<dbReference type="EMBL" id="CP129970">
    <property type="protein sequence ID" value="WMN07061.1"/>
    <property type="molecule type" value="Genomic_DNA"/>
</dbReference>
<dbReference type="PANTHER" id="PTHR42743">
    <property type="entry name" value="AMINO-ACID AMINOTRANSFERASE"/>
    <property type="match status" value="1"/>
</dbReference>
<evidence type="ECO:0000256" key="6">
    <source>
        <dbReference type="ARBA" id="ARBA00013053"/>
    </source>
</evidence>
<evidence type="ECO:0000256" key="7">
    <source>
        <dbReference type="ARBA" id="ARBA00022898"/>
    </source>
</evidence>
<proteinExistence type="inferred from homology"/>
<dbReference type="PROSITE" id="PS00770">
    <property type="entry name" value="AA_TRANSFER_CLASS_4"/>
    <property type="match status" value="1"/>
</dbReference>
<comment type="pathway">
    <text evidence="3">Amino-acid biosynthesis; L-valine biosynthesis; L-valine from pyruvate: step 4/4.</text>
</comment>
<keyword evidence="14" id="KW-1185">Reference proteome</keyword>
<dbReference type="SUPFAM" id="SSF56752">
    <property type="entry name" value="D-aminoacid aminotransferase-like PLP-dependent enzymes"/>
    <property type="match status" value="1"/>
</dbReference>
<sequence length="273" mass="31102">MINYNGKLTSSESINFDYNNRGFQYGDGIFETLIFENGNIKFQSEHWERITEGLKTLKISIPANKEELFHQIDELLNENKLAANSARIKIYFWRKNGGLYTPTSSECNYLISADPTVIKVSKLYQNVAISESVALQYSKFSALKSISAIEYVLAGIEKKERALEELIILNSEGLLAEASAANLFFFNSAQKKLFTPSLKTGCINGVVRRFIMKNVKRHGFEIEEIEWKLNEIPLNYSVFTVNVAGVNQLMKVENQHFNDSQEDLKSFLQLLKA</sequence>
<evidence type="ECO:0000256" key="2">
    <source>
        <dbReference type="ARBA" id="ARBA00004824"/>
    </source>
</evidence>
<organism evidence="13 14">
    <name type="scientific">Marivirga arenosa</name>
    <dbReference type="NCBI Taxonomy" id="3059076"/>
    <lineage>
        <taxon>Bacteria</taxon>
        <taxon>Pseudomonadati</taxon>
        <taxon>Bacteroidota</taxon>
        <taxon>Cytophagia</taxon>
        <taxon>Cytophagales</taxon>
        <taxon>Marivirgaceae</taxon>
        <taxon>Marivirga</taxon>
    </lineage>
</organism>
<comment type="similarity">
    <text evidence="5 11">Belongs to the class-IV pyridoxal-phosphate-dependent aminotransferase family.</text>
</comment>
<comment type="catalytic activity">
    <reaction evidence="8">
        <text>L-valine + 2-oxoglutarate = 3-methyl-2-oxobutanoate + L-glutamate</text>
        <dbReference type="Rhea" id="RHEA:24813"/>
        <dbReference type="ChEBI" id="CHEBI:11851"/>
        <dbReference type="ChEBI" id="CHEBI:16810"/>
        <dbReference type="ChEBI" id="CHEBI:29985"/>
        <dbReference type="ChEBI" id="CHEBI:57762"/>
        <dbReference type="EC" id="2.6.1.42"/>
    </reaction>
</comment>
<evidence type="ECO:0000256" key="9">
    <source>
        <dbReference type="ARBA" id="ARBA00048798"/>
    </source>
</evidence>
<dbReference type="InterPro" id="IPR050571">
    <property type="entry name" value="Class-IV_PLP-Dep_Aminotrnsfr"/>
</dbReference>